<evidence type="ECO:0000256" key="6">
    <source>
        <dbReference type="ARBA" id="ARBA00023136"/>
    </source>
</evidence>
<comment type="similarity">
    <text evidence="2">Belongs to the DoxX family.</text>
</comment>
<comment type="caution">
    <text evidence="8">The sequence shown here is derived from an EMBL/GenBank/DDBJ whole genome shotgun (WGS) entry which is preliminary data.</text>
</comment>
<evidence type="ECO:0000256" key="7">
    <source>
        <dbReference type="SAM" id="Phobius"/>
    </source>
</evidence>
<evidence type="ECO:0000256" key="3">
    <source>
        <dbReference type="ARBA" id="ARBA00022475"/>
    </source>
</evidence>
<dbReference type="Pfam" id="PF07681">
    <property type="entry name" value="DoxX"/>
    <property type="match status" value="1"/>
</dbReference>
<name>A0A2A9DK52_9CORY</name>
<keyword evidence="4 7" id="KW-0812">Transmembrane</keyword>
<organism evidence="8 9">
    <name type="scientific">Corynebacterium renale</name>
    <dbReference type="NCBI Taxonomy" id="1724"/>
    <lineage>
        <taxon>Bacteria</taxon>
        <taxon>Bacillati</taxon>
        <taxon>Actinomycetota</taxon>
        <taxon>Actinomycetes</taxon>
        <taxon>Mycobacteriales</taxon>
        <taxon>Corynebacteriaceae</taxon>
        <taxon>Corynebacterium</taxon>
    </lineage>
</organism>
<dbReference type="PANTHER" id="PTHR33452:SF1">
    <property type="entry name" value="INNER MEMBRANE PROTEIN YPHA-RELATED"/>
    <property type="match status" value="1"/>
</dbReference>
<gene>
    <name evidence="8" type="ORF">ATK06_0015</name>
</gene>
<evidence type="ECO:0000313" key="9">
    <source>
        <dbReference type="Proteomes" id="UP000221653"/>
    </source>
</evidence>
<evidence type="ECO:0000256" key="4">
    <source>
        <dbReference type="ARBA" id="ARBA00022692"/>
    </source>
</evidence>
<reference evidence="8 9" key="1">
    <citation type="submission" date="2017-10" db="EMBL/GenBank/DDBJ databases">
        <title>Sequencing the genomes of 1000 actinobacteria strains.</title>
        <authorList>
            <person name="Klenk H.-P."/>
        </authorList>
    </citation>
    <scope>NUCLEOTIDE SEQUENCE [LARGE SCALE GENOMIC DNA]</scope>
    <source>
        <strain evidence="8 9">DSM 20688</strain>
    </source>
</reference>
<dbReference type="Proteomes" id="UP000221653">
    <property type="component" value="Unassembled WGS sequence"/>
</dbReference>
<feature type="transmembrane region" description="Helical" evidence="7">
    <location>
        <begin position="65"/>
        <end position="86"/>
    </location>
</feature>
<dbReference type="InterPro" id="IPR032808">
    <property type="entry name" value="DoxX"/>
</dbReference>
<dbReference type="GO" id="GO:0005886">
    <property type="term" value="C:plasma membrane"/>
    <property type="evidence" value="ECO:0007669"/>
    <property type="project" value="UniProtKB-SubCell"/>
</dbReference>
<keyword evidence="9" id="KW-1185">Reference proteome</keyword>
<sequence>MGPRVVPYGILKRMDKPVVRDGALLLIRVVVGIVFVAHGWNIFFVAGITETTGQFSAWGVPQPGLSAWIAGLGQLLGGALLVVGLLTTIIAGALALLTACALYFVHLGSGFFATDGGIEYPAVLLASLLMIVVFGSGRASVDAALTR</sequence>
<evidence type="ECO:0000256" key="5">
    <source>
        <dbReference type="ARBA" id="ARBA00022989"/>
    </source>
</evidence>
<dbReference type="InterPro" id="IPR051907">
    <property type="entry name" value="DoxX-like_oxidoreductase"/>
</dbReference>
<evidence type="ECO:0000256" key="1">
    <source>
        <dbReference type="ARBA" id="ARBA00004651"/>
    </source>
</evidence>
<dbReference type="EMBL" id="PDJF01000001">
    <property type="protein sequence ID" value="PFG26974.1"/>
    <property type="molecule type" value="Genomic_DNA"/>
</dbReference>
<evidence type="ECO:0000313" key="8">
    <source>
        <dbReference type="EMBL" id="PFG26974.1"/>
    </source>
</evidence>
<feature type="transmembrane region" description="Helical" evidence="7">
    <location>
        <begin position="22"/>
        <end position="45"/>
    </location>
</feature>
<accession>A0A2A9DK52</accession>
<keyword evidence="3" id="KW-1003">Cell membrane</keyword>
<protein>
    <submittedName>
        <fullName evidence="8">Putative oxidoreductase</fullName>
    </submittedName>
</protein>
<keyword evidence="6 7" id="KW-0472">Membrane</keyword>
<feature type="transmembrane region" description="Helical" evidence="7">
    <location>
        <begin position="120"/>
        <end position="141"/>
    </location>
</feature>
<evidence type="ECO:0000256" key="2">
    <source>
        <dbReference type="ARBA" id="ARBA00006679"/>
    </source>
</evidence>
<comment type="subcellular location">
    <subcellularLocation>
        <location evidence="1">Cell membrane</location>
        <topology evidence="1">Multi-pass membrane protein</topology>
    </subcellularLocation>
</comment>
<dbReference type="AlphaFoldDB" id="A0A2A9DK52"/>
<dbReference type="STRING" id="1724.GCA_001044175_01875"/>
<dbReference type="PANTHER" id="PTHR33452">
    <property type="entry name" value="OXIDOREDUCTASE CATD-RELATED"/>
    <property type="match status" value="1"/>
</dbReference>
<keyword evidence="5 7" id="KW-1133">Transmembrane helix</keyword>
<feature type="transmembrane region" description="Helical" evidence="7">
    <location>
        <begin position="93"/>
        <end position="114"/>
    </location>
</feature>
<proteinExistence type="inferred from homology"/>